<name>A0A4U1KZZ4_9SPHN</name>
<evidence type="ECO:0008006" key="3">
    <source>
        <dbReference type="Google" id="ProtNLM"/>
    </source>
</evidence>
<evidence type="ECO:0000313" key="2">
    <source>
        <dbReference type="Proteomes" id="UP000309138"/>
    </source>
</evidence>
<dbReference type="Proteomes" id="UP000309138">
    <property type="component" value="Unassembled WGS sequence"/>
</dbReference>
<evidence type="ECO:0000313" key="1">
    <source>
        <dbReference type="EMBL" id="TKD50021.1"/>
    </source>
</evidence>
<dbReference type="OrthoDB" id="7171572at2"/>
<proteinExistence type="predicted"/>
<keyword evidence="2" id="KW-1185">Reference proteome</keyword>
<reference evidence="1 2" key="1">
    <citation type="submission" date="2019-04" db="EMBL/GenBank/DDBJ databases">
        <authorList>
            <person name="Yang Y."/>
            <person name="Wei D."/>
        </authorList>
    </citation>
    <scope>NUCLEOTIDE SEQUENCE [LARGE SCALE GENOMIC DNA]</scope>
    <source>
        <strain evidence="1 2">L-1-4w-11</strain>
    </source>
</reference>
<sequence length="203" mass="22735">MRKPMTVAALTELGRVQLSPSFFMRDFLYSDIAAIHGLSNIPDDPDLAIEAGKRLCNDLLEPLQDAFGRIAIRSAYRSSEVNALGAAKGYNCASNDRNYARHIWDVRDAKGHMGATACIVVPGFSNRFDQPGDWKRLAWWIHDHLPYAMMEFFPVRWAVNLSWHEAPGRMIFSHVPDGRGYLTKPGMANHAGSHEAEWAGILP</sequence>
<accession>A0A4U1KZZ4</accession>
<comment type="caution">
    <text evidence="1">The sequence shown here is derived from an EMBL/GenBank/DDBJ whole genome shotgun (WGS) entry which is preliminary data.</text>
</comment>
<dbReference type="InterPro" id="IPR009045">
    <property type="entry name" value="Zn_M74/Hedgehog-like"/>
</dbReference>
<organism evidence="1 2">
    <name type="scientific">Sphingomonas baiyangensis</name>
    <dbReference type="NCBI Taxonomy" id="2572576"/>
    <lineage>
        <taxon>Bacteria</taxon>
        <taxon>Pseudomonadati</taxon>
        <taxon>Pseudomonadota</taxon>
        <taxon>Alphaproteobacteria</taxon>
        <taxon>Sphingomonadales</taxon>
        <taxon>Sphingomonadaceae</taxon>
        <taxon>Sphingomonas</taxon>
    </lineage>
</organism>
<dbReference type="SUPFAM" id="SSF55166">
    <property type="entry name" value="Hedgehog/DD-peptidase"/>
    <property type="match status" value="1"/>
</dbReference>
<dbReference type="EMBL" id="SWKR01000002">
    <property type="protein sequence ID" value="TKD50021.1"/>
    <property type="molecule type" value="Genomic_DNA"/>
</dbReference>
<dbReference type="RefSeq" id="WP_136941963.1">
    <property type="nucleotide sequence ID" value="NZ_SWKR01000002.1"/>
</dbReference>
<protein>
    <recommendedName>
        <fullName evidence="3">Peptidase M15</fullName>
    </recommendedName>
</protein>
<dbReference type="AlphaFoldDB" id="A0A4U1KZZ4"/>
<gene>
    <name evidence="1" type="ORF">FBR43_04060</name>
</gene>